<dbReference type="SUPFAM" id="SSF117281">
    <property type="entry name" value="Kelch motif"/>
    <property type="match status" value="1"/>
</dbReference>
<dbReference type="PANTHER" id="PTHR46063:SF1">
    <property type="entry name" value="KELCH DOMAIN-CONTAINING PROTEIN 4"/>
    <property type="match status" value="1"/>
</dbReference>
<evidence type="ECO:0000256" key="1">
    <source>
        <dbReference type="SAM" id="MobiDB-lite"/>
    </source>
</evidence>
<feature type="compositionally biased region" description="Acidic residues" evidence="1">
    <location>
        <begin position="372"/>
        <end position="387"/>
    </location>
</feature>
<evidence type="ECO:0008006" key="4">
    <source>
        <dbReference type="Google" id="ProtNLM"/>
    </source>
</evidence>
<dbReference type="AlphaFoldDB" id="U4U1M9"/>
<feature type="region of interest" description="Disordered" evidence="1">
    <location>
        <begin position="482"/>
        <end position="512"/>
    </location>
</feature>
<dbReference type="InterPro" id="IPR052588">
    <property type="entry name" value="Kelch_domain_protein"/>
</dbReference>
<feature type="compositionally biased region" description="Acidic residues" evidence="1">
    <location>
        <begin position="492"/>
        <end position="512"/>
    </location>
</feature>
<feature type="region of interest" description="Disordered" evidence="1">
    <location>
        <begin position="1"/>
        <end position="25"/>
    </location>
</feature>
<dbReference type="PANTHER" id="PTHR46063">
    <property type="entry name" value="KELCH DOMAIN-CONTAINING PROTEIN"/>
    <property type="match status" value="1"/>
</dbReference>
<accession>U4U1M9</accession>
<proteinExistence type="predicted"/>
<gene>
    <name evidence="2" type="ORF">D910_05163</name>
</gene>
<sequence length="512" mass="57977">MGKKDKTKKGKGAEKTQAKTVKNLSNKMKKTLKDLGEDDIESVLAQIEQEEKKRLRVVECHVEPPSRRVNFSFVSHPDKDQLILYGGEYFNGQTTSVYSELFFYNIPNNTWTLVKAPAGPPPRCGHQMVATSANKGQLWVFGGEFASPSQSQFYHYRDLWVYSISDKQWKKITASEGPSARSGHRMVLIKKQLLVFGGYHDNSMDYKYFNDVHSFDLETYKWRKIVPVGTPPAPRSGCCMVPLQDGRVLIYGGYSKEKVKKDVDKGHVYTDAFVLGLDKHDATNTKYKWQQVKLGSQHFSPRCSMPVVTAINGQSAYFYGGVFDIEKDEEDISGNFFNDFLQLDLDKMAWRQLELTGKKDLKSKRRRNKEDGSEEEVPDNGDSEPGAEQEQPIVVSDDGVFKVTMAPKVHCNVQSSGQNLAEKSTVFQPSPRMNCGLAIKQGILYLYGGMFEDGERELTFSDLYSIDVRKLDEWKTIIEDDSSKMEWLGSESESESEEEDDDSDSGSEVETD</sequence>
<protein>
    <recommendedName>
        <fullName evidence="4">Kelch domain-containing protein 4</fullName>
    </recommendedName>
</protein>
<reference evidence="2 3" key="1">
    <citation type="journal article" date="2013" name="Genome Biol.">
        <title>Draft genome of the mountain pine beetle, Dendroctonus ponderosae Hopkins, a major forest pest.</title>
        <authorList>
            <person name="Keeling C.I."/>
            <person name="Yuen M.M."/>
            <person name="Liao N.Y."/>
            <person name="Docking T.R."/>
            <person name="Chan S.K."/>
            <person name="Taylor G.A."/>
            <person name="Palmquist D.L."/>
            <person name="Jackman S.D."/>
            <person name="Nguyen A."/>
            <person name="Li M."/>
            <person name="Henderson H."/>
            <person name="Janes J.K."/>
            <person name="Zhao Y."/>
            <person name="Pandoh P."/>
            <person name="Moore R."/>
            <person name="Sperling F.A."/>
            <person name="Huber D.P."/>
            <person name="Birol I."/>
            <person name="Jones S.J."/>
            <person name="Bohlmann J."/>
        </authorList>
    </citation>
    <scope>NUCLEOTIDE SEQUENCE</scope>
</reference>
<dbReference type="EMBL" id="KB631992">
    <property type="protein sequence ID" value="ERL87774.1"/>
    <property type="molecule type" value="Genomic_DNA"/>
</dbReference>
<dbReference type="InterPro" id="IPR015915">
    <property type="entry name" value="Kelch-typ_b-propeller"/>
</dbReference>
<dbReference type="STRING" id="77166.U4U1M9"/>
<dbReference type="Pfam" id="PF13415">
    <property type="entry name" value="Beta-prop_FBX42"/>
    <property type="match status" value="1"/>
</dbReference>
<name>U4U1M9_DENPD</name>
<organism evidence="2 3">
    <name type="scientific">Dendroctonus ponderosae</name>
    <name type="common">Mountain pine beetle</name>
    <dbReference type="NCBI Taxonomy" id="77166"/>
    <lineage>
        <taxon>Eukaryota</taxon>
        <taxon>Metazoa</taxon>
        <taxon>Ecdysozoa</taxon>
        <taxon>Arthropoda</taxon>
        <taxon>Hexapoda</taxon>
        <taxon>Insecta</taxon>
        <taxon>Pterygota</taxon>
        <taxon>Neoptera</taxon>
        <taxon>Endopterygota</taxon>
        <taxon>Coleoptera</taxon>
        <taxon>Polyphaga</taxon>
        <taxon>Cucujiformia</taxon>
        <taxon>Curculionidae</taxon>
        <taxon>Scolytinae</taxon>
        <taxon>Dendroctonus</taxon>
    </lineage>
</organism>
<dbReference type="Gene3D" id="2.120.10.80">
    <property type="entry name" value="Kelch-type beta propeller"/>
    <property type="match status" value="1"/>
</dbReference>
<dbReference type="Proteomes" id="UP000030742">
    <property type="component" value="Unassembled WGS sequence"/>
</dbReference>
<feature type="compositionally biased region" description="Basic residues" evidence="1">
    <location>
        <begin position="1"/>
        <end position="10"/>
    </location>
</feature>
<feature type="region of interest" description="Disordered" evidence="1">
    <location>
        <begin position="361"/>
        <end position="393"/>
    </location>
</feature>
<dbReference type="OrthoDB" id="4447at2759"/>
<evidence type="ECO:0000313" key="2">
    <source>
        <dbReference type="EMBL" id="ERL87774.1"/>
    </source>
</evidence>
<evidence type="ECO:0000313" key="3">
    <source>
        <dbReference type="Proteomes" id="UP000030742"/>
    </source>
</evidence>